<proteinExistence type="predicted"/>
<dbReference type="InterPro" id="IPR027417">
    <property type="entry name" value="P-loop_NTPase"/>
</dbReference>
<evidence type="ECO:0000256" key="3">
    <source>
        <dbReference type="ARBA" id="ARBA00023239"/>
    </source>
</evidence>
<dbReference type="InterPro" id="IPR001054">
    <property type="entry name" value="A/G_cyclase"/>
</dbReference>
<evidence type="ECO:0000313" key="5">
    <source>
        <dbReference type="EMBL" id="JAS24897.1"/>
    </source>
</evidence>
<dbReference type="PANTHER" id="PTHR16305">
    <property type="entry name" value="TESTICULAR SOLUBLE ADENYLYL CYCLASE"/>
    <property type="match status" value="1"/>
</dbReference>
<feature type="domain" description="Guanylate cyclase" evidence="4">
    <location>
        <begin position="1"/>
        <end position="58"/>
    </location>
</feature>
<gene>
    <name evidence="5" type="ORF">g.133</name>
</gene>
<evidence type="ECO:0000256" key="1">
    <source>
        <dbReference type="ARBA" id="ARBA00022741"/>
    </source>
</evidence>
<protein>
    <recommendedName>
        <fullName evidence="4">Guanylate cyclase domain-containing protein</fullName>
    </recommendedName>
</protein>
<dbReference type="GO" id="GO:0005737">
    <property type="term" value="C:cytoplasm"/>
    <property type="evidence" value="ECO:0007669"/>
    <property type="project" value="TreeGrafter"/>
</dbReference>
<evidence type="ECO:0000256" key="2">
    <source>
        <dbReference type="ARBA" id="ARBA00022840"/>
    </source>
</evidence>
<dbReference type="GO" id="GO:0004016">
    <property type="term" value="F:adenylate cyclase activity"/>
    <property type="evidence" value="ECO:0007669"/>
    <property type="project" value="TreeGrafter"/>
</dbReference>
<keyword evidence="1" id="KW-0547">Nucleotide-binding</keyword>
<dbReference type="EMBL" id="GEDC01012401">
    <property type="protein sequence ID" value="JAS24897.1"/>
    <property type="molecule type" value="Transcribed_RNA"/>
</dbReference>
<accession>A0A1B6DGT4</accession>
<dbReference type="SUPFAM" id="SSF52540">
    <property type="entry name" value="P-loop containing nucleoside triphosphate hydrolases"/>
    <property type="match status" value="1"/>
</dbReference>
<dbReference type="InterPro" id="IPR029787">
    <property type="entry name" value="Nucleotide_cyclase"/>
</dbReference>
<dbReference type="AlphaFoldDB" id="A0A1B6DGT4"/>
<name>A0A1B6DGT4_9HEMI</name>
<dbReference type="GO" id="GO:0009190">
    <property type="term" value="P:cyclic nucleotide biosynthetic process"/>
    <property type="evidence" value="ECO:0007669"/>
    <property type="project" value="InterPro"/>
</dbReference>
<dbReference type="GO" id="GO:0035556">
    <property type="term" value="P:intracellular signal transduction"/>
    <property type="evidence" value="ECO:0007669"/>
    <property type="project" value="InterPro"/>
</dbReference>
<sequence length="171" mass="19114">RCLECAFDIRMALKDKEFVKSISVGVTCGTTYCGIVGHPVRKCFTVLGSTVNKAARLMCYYENKVTCDHQSYVNSKKPRDYFVQQESKKLKGIKDSGSIFEYTGSSVQEIVFVENKRIIGQEDNIEAFINILSTKQGSFVLVTGGIGVGKTRLLEEFNEIATKLKYPVICI</sequence>
<dbReference type="Gene3D" id="3.30.70.1230">
    <property type="entry name" value="Nucleotide cyclase"/>
    <property type="match status" value="1"/>
</dbReference>
<dbReference type="Gene3D" id="3.40.50.300">
    <property type="entry name" value="P-loop containing nucleotide triphosphate hydrolases"/>
    <property type="match status" value="1"/>
</dbReference>
<dbReference type="PANTHER" id="PTHR16305:SF28">
    <property type="entry name" value="GUANYLATE CYCLASE DOMAIN-CONTAINING PROTEIN"/>
    <property type="match status" value="1"/>
</dbReference>
<evidence type="ECO:0000259" key="4">
    <source>
        <dbReference type="PROSITE" id="PS50125"/>
    </source>
</evidence>
<feature type="non-terminal residue" evidence="5">
    <location>
        <position position="1"/>
    </location>
</feature>
<keyword evidence="3" id="KW-0456">Lyase</keyword>
<feature type="non-terminal residue" evidence="5">
    <location>
        <position position="171"/>
    </location>
</feature>
<dbReference type="SUPFAM" id="SSF55073">
    <property type="entry name" value="Nucleotide cyclase"/>
    <property type="match status" value="1"/>
</dbReference>
<keyword evidence="2" id="KW-0067">ATP-binding</keyword>
<dbReference type="GO" id="GO:0005524">
    <property type="term" value="F:ATP binding"/>
    <property type="evidence" value="ECO:0007669"/>
    <property type="project" value="UniProtKB-KW"/>
</dbReference>
<organism evidence="5">
    <name type="scientific">Clastoptera arizonana</name>
    <name type="common">Arizona spittle bug</name>
    <dbReference type="NCBI Taxonomy" id="38151"/>
    <lineage>
        <taxon>Eukaryota</taxon>
        <taxon>Metazoa</taxon>
        <taxon>Ecdysozoa</taxon>
        <taxon>Arthropoda</taxon>
        <taxon>Hexapoda</taxon>
        <taxon>Insecta</taxon>
        <taxon>Pterygota</taxon>
        <taxon>Neoptera</taxon>
        <taxon>Paraneoptera</taxon>
        <taxon>Hemiptera</taxon>
        <taxon>Auchenorrhyncha</taxon>
        <taxon>Cercopoidea</taxon>
        <taxon>Clastopteridae</taxon>
        <taxon>Clastoptera</taxon>
    </lineage>
</organism>
<dbReference type="PROSITE" id="PS50125">
    <property type="entry name" value="GUANYLATE_CYCLASE_2"/>
    <property type="match status" value="1"/>
</dbReference>
<reference evidence="5" key="1">
    <citation type="submission" date="2015-12" db="EMBL/GenBank/DDBJ databases">
        <title>De novo transcriptome assembly of four potential Pierce s Disease insect vectors from Arizona vineyards.</title>
        <authorList>
            <person name="Tassone E.E."/>
        </authorList>
    </citation>
    <scope>NUCLEOTIDE SEQUENCE</scope>
</reference>